<dbReference type="InterPro" id="IPR050177">
    <property type="entry name" value="Lipid_A_modif_metabolic_enz"/>
</dbReference>
<organism evidence="2">
    <name type="scientific">marine metagenome</name>
    <dbReference type="NCBI Taxonomy" id="408172"/>
    <lineage>
        <taxon>unclassified sequences</taxon>
        <taxon>metagenomes</taxon>
        <taxon>ecological metagenomes</taxon>
    </lineage>
</organism>
<sequence length="344" mass="37428">VKVLVTGNLGYIGTVLTPYLEARGHRVRGLDVGYFADRLLEPTVGPINQIFRDIRDVELEDLADIEGIVHLAGLSNDPLGEFDPTLTEEINLGGTLRLAELARRSGVRRFVYASSQSMYGISETDEELDEDESEKRPLTAYARTKWAAELELMAGRKGGFEVVAMRPSTVFGTSARLRCDIVFNNLVASAYTSGAIEVKSDGTPRRPAIHVVDVCSAFSAGLEAPADLVDGRSFNVGVAEGNHTIRELADAAGEVVAGSSVVYTGEHGGDSRTYTVGFSRILSELSEYYQPAWSLVDGGHDLCRLFDRVGFDAQTFRGTACNRLGRLEELASTGWVDDQLRRVS</sequence>
<dbReference type="InterPro" id="IPR036291">
    <property type="entry name" value="NAD(P)-bd_dom_sf"/>
</dbReference>
<feature type="domain" description="NAD-dependent epimerase/dehydratase" evidence="1">
    <location>
        <begin position="3"/>
        <end position="237"/>
    </location>
</feature>
<dbReference type="AlphaFoldDB" id="A0A382GU39"/>
<dbReference type="Gene3D" id="3.40.50.720">
    <property type="entry name" value="NAD(P)-binding Rossmann-like Domain"/>
    <property type="match status" value="1"/>
</dbReference>
<dbReference type="InterPro" id="IPR001509">
    <property type="entry name" value="Epimerase_deHydtase"/>
</dbReference>
<evidence type="ECO:0000259" key="1">
    <source>
        <dbReference type="Pfam" id="PF01370"/>
    </source>
</evidence>
<evidence type="ECO:0000313" key="2">
    <source>
        <dbReference type="EMBL" id="SVB78207.1"/>
    </source>
</evidence>
<dbReference type="CDD" id="cd08946">
    <property type="entry name" value="SDR_e"/>
    <property type="match status" value="1"/>
</dbReference>
<dbReference type="PANTHER" id="PTHR43245">
    <property type="entry name" value="BIFUNCTIONAL POLYMYXIN RESISTANCE PROTEIN ARNA"/>
    <property type="match status" value="1"/>
</dbReference>
<reference evidence="2" key="1">
    <citation type="submission" date="2018-05" db="EMBL/GenBank/DDBJ databases">
        <authorList>
            <person name="Lanie J.A."/>
            <person name="Ng W.-L."/>
            <person name="Kazmierczak K.M."/>
            <person name="Andrzejewski T.M."/>
            <person name="Davidsen T.M."/>
            <person name="Wayne K.J."/>
            <person name="Tettelin H."/>
            <person name="Glass J.I."/>
            <person name="Rusch D."/>
            <person name="Podicherti R."/>
            <person name="Tsui H.-C.T."/>
            <person name="Winkler M.E."/>
        </authorList>
    </citation>
    <scope>NUCLEOTIDE SEQUENCE</scope>
</reference>
<protein>
    <recommendedName>
        <fullName evidence="1">NAD-dependent epimerase/dehydratase domain-containing protein</fullName>
    </recommendedName>
</protein>
<proteinExistence type="predicted"/>
<dbReference type="EMBL" id="UINC01057255">
    <property type="protein sequence ID" value="SVB78207.1"/>
    <property type="molecule type" value="Genomic_DNA"/>
</dbReference>
<dbReference type="PANTHER" id="PTHR43245:SF23">
    <property type="entry name" value="NAD(P)-BINDING DOMAIN-CONTAINING PROTEIN"/>
    <property type="match status" value="1"/>
</dbReference>
<feature type="non-terminal residue" evidence="2">
    <location>
        <position position="1"/>
    </location>
</feature>
<accession>A0A382GU39</accession>
<dbReference type="Pfam" id="PF01370">
    <property type="entry name" value="Epimerase"/>
    <property type="match status" value="1"/>
</dbReference>
<name>A0A382GU39_9ZZZZ</name>
<dbReference type="SUPFAM" id="SSF51735">
    <property type="entry name" value="NAD(P)-binding Rossmann-fold domains"/>
    <property type="match status" value="1"/>
</dbReference>
<gene>
    <name evidence="2" type="ORF">METZ01_LOCUS231061</name>
</gene>